<dbReference type="GO" id="GO:1901137">
    <property type="term" value="P:carbohydrate derivative biosynthetic process"/>
    <property type="evidence" value="ECO:0007669"/>
    <property type="project" value="UniProtKB-ARBA"/>
</dbReference>
<gene>
    <name evidence="4" type="ORF">AWC31_13135</name>
</gene>
<evidence type="ECO:0000313" key="5">
    <source>
        <dbReference type="Proteomes" id="UP000193964"/>
    </source>
</evidence>
<dbReference type="AlphaFoldDB" id="A0A1X2FIK2"/>
<dbReference type="Pfam" id="PF13692">
    <property type="entry name" value="Glyco_trans_1_4"/>
    <property type="match status" value="1"/>
</dbReference>
<evidence type="ECO:0000259" key="3">
    <source>
        <dbReference type="Pfam" id="PF13579"/>
    </source>
</evidence>
<keyword evidence="1" id="KW-0328">Glycosyltransferase</keyword>
<sequence>MRPSGLHILILGLYYQPEPTGIAPYTSGLARGLVERGHHVRAVTGYPHYPQWRITPGYRGLRRHENIDGVDVTRVRHPVPRSSTGIGRITMEAAYAAHASTIRSGRPDFVLAVSPALLSVATALTWRRSGRTAVGVVCQDMYCKAIDETGAFGGRISTAVADLERRLLSRVDGVSVIHDTFAAAVTALGVDPAKVTVIRNWSHITQGTGERAATRHRLSWRDDEVIALHAGNMGEKQGLENVVEAARIAQTAHLPIRFVLLGDGARRSALEHLAADVSTVQFLDPLPDGEFENALAAADVLILNEKPGVAEMSVPSKLTSYFAAGRPVVAAIDPRSASTREMHSAAAGVCVASGDPRLLVEAALRTGHDKAGAIKMGAKGRQYAHRVLSESAAIDAYEDWILELTDAVTVRTR</sequence>
<dbReference type="PANTHER" id="PTHR45947:SF3">
    <property type="entry name" value="SULFOQUINOVOSYL TRANSFERASE SQD2"/>
    <property type="match status" value="1"/>
</dbReference>
<dbReference type="EMBL" id="LQQA01000005">
    <property type="protein sequence ID" value="ORX18266.1"/>
    <property type="molecule type" value="Genomic_DNA"/>
</dbReference>
<dbReference type="GO" id="GO:0016758">
    <property type="term" value="F:hexosyltransferase activity"/>
    <property type="evidence" value="ECO:0007669"/>
    <property type="project" value="TreeGrafter"/>
</dbReference>
<dbReference type="Proteomes" id="UP000193964">
    <property type="component" value="Unassembled WGS sequence"/>
</dbReference>
<name>A0A1X2FIK2_9MYCO</name>
<evidence type="ECO:0000256" key="2">
    <source>
        <dbReference type="ARBA" id="ARBA00022679"/>
    </source>
</evidence>
<accession>A0A1X2FIK2</accession>
<dbReference type="GO" id="GO:1903509">
    <property type="term" value="P:liposaccharide metabolic process"/>
    <property type="evidence" value="ECO:0007669"/>
    <property type="project" value="UniProtKB-ARBA"/>
</dbReference>
<reference evidence="4 5" key="1">
    <citation type="submission" date="2016-01" db="EMBL/GenBank/DDBJ databases">
        <title>The new phylogeny of the genus Mycobacterium.</title>
        <authorList>
            <person name="Tarcisio F."/>
            <person name="Conor M."/>
            <person name="Antonella G."/>
            <person name="Elisabetta G."/>
            <person name="Giulia F.S."/>
            <person name="Sara T."/>
            <person name="Anna F."/>
            <person name="Clotilde B."/>
            <person name="Roberto B."/>
            <person name="Veronica D.S."/>
            <person name="Fabio R."/>
            <person name="Monica P."/>
            <person name="Olivier J."/>
            <person name="Enrico T."/>
            <person name="Nicola S."/>
        </authorList>
    </citation>
    <scope>NUCLEOTIDE SEQUENCE [LARGE SCALE GENOMIC DNA]</scope>
    <source>
        <strain evidence="4 5">ATCC 700010</strain>
    </source>
</reference>
<keyword evidence="2 4" id="KW-0808">Transferase</keyword>
<proteinExistence type="predicted"/>
<protein>
    <submittedName>
        <fullName evidence="4">Glycosyltransferase WbuB</fullName>
    </submittedName>
</protein>
<evidence type="ECO:0000313" key="4">
    <source>
        <dbReference type="EMBL" id="ORX18266.1"/>
    </source>
</evidence>
<dbReference type="Pfam" id="PF13579">
    <property type="entry name" value="Glyco_trans_4_4"/>
    <property type="match status" value="1"/>
</dbReference>
<dbReference type="SUPFAM" id="SSF53756">
    <property type="entry name" value="UDP-Glycosyltransferase/glycogen phosphorylase"/>
    <property type="match status" value="1"/>
</dbReference>
<feature type="domain" description="Glycosyltransferase subfamily 4-like N-terminal" evidence="3">
    <location>
        <begin position="20"/>
        <end position="201"/>
    </location>
</feature>
<organism evidence="4 5">
    <name type="scientific">Mycolicibacterium wolinskyi</name>
    <dbReference type="NCBI Taxonomy" id="59750"/>
    <lineage>
        <taxon>Bacteria</taxon>
        <taxon>Bacillati</taxon>
        <taxon>Actinomycetota</taxon>
        <taxon>Actinomycetes</taxon>
        <taxon>Mycobacteriales</taxon>
        <taxon>Mycobacteriaceae</taxon>
        <taxon>Mycolicibacterium</taxon>
    </lineage>
</organism>
<dbReference type="CDD" id="cd03794">
    <property type="entry name" value="GT4_WbuB-like"/>
    <property type="match status" value="1"/>
</dbReference>
<dbReference type="PANTHER" id="PTHR45947">
    <property type="entry name" value="SULFOQUINOVOSYL TRANSFERASE SQD2"/>
    <property type="match status" value="1"/>
</dbReference>
<dbReference type="RefSeq" id="WP_085142278.1">
    <property type="nucleotide sequence ID" value="NZ_JACKUA010000031.1"/>
</dbReference>
<comment type="caution">
    <text evidence="4">The sequence shown here is derived from an EMBL/GenBank/DDBJ whole genome shotgun (WGS) entry which is preliminary data.</text>
</comment>
<dbReference type="InterPro" id="IPR028098">
    <property type="entry name" value="Glyco_trans_4-like_N"/>
</dbReference>
<dbReference type="InterPro" id="IPR050194">
    <property type="entry name" value="Glycosyltransferase_grp1"/>
</dbReference>
<dbReference type="Gene3D" id="3.40.50.2000">
    <property type="entry name" value="Glycogen Phosphorylase B"/>
    <property type="match status" value="2"/>
</dbReference>
<dbReference type="OrthoDB" id="3180470at2"/>
<evidence type="ECO:0000256" key="1">
    <source>
        <dbReference type="ARBA" id="ARBA00022676"/>
    </source>
</evidence>
<dbReference type="GO" id="GO:0008610">
    <property type="term" value="P:lipid biosynthetic process"/>
    <property type="evidence" value="ECO:0007669"/>
    <property type="project" value="UniProtKB-ARBA"/>
</dbReference>